<dbReference type="RefSeq" id="WP_085082329.1">
    <property type="nucleotide sequence ID" value="NZ_FXAK01000001.1"/>
</dbReference>
<dbReference type="Proteomes" id="UP000192936">
    <property type="component" value="Unassembled WGS sequence"/>
</dbReference>
<feature type="domain" description="N-acetyltransferase" evidence="1">
    <location>
        <begin position="3"/>
        <end position="146"/>
    </location>
</feature>
<sequence>MQPEIIEIIEGHTASAVPALQVLWPKYDAAEMTRIIDTVLRPNGYRLVGILPEAGGPAACVMGFRLQYSLWLGKSFYIVDMATLPDQRGRGYASLILDWAKAEAERLGCAALHLDSAVGPERSDAHRVYMGKRYRIGCHHFVHKLD</sequence>
<evidence type="ECO:0000313" key="2">
    <source>
        <dbReference type="EMBL" id="SMF18258.1"/>
    </source>
</evidence>
<dbReference type="InterPro" id="IPR016181">
    <property type="entry name" value="Acyl_CoA_acyltransferase"/>
</dbReference>
<accession>A0A1X7DNN8</accession>
<evidence type="ECO:0000259" key="1">
    <source>
        <dbReference type="PROSITE" id="PS51186"/>
    </source>
</evidence>
<dbReference type="OrthoDB" id="70281at2"/>
<dbReference type="Pfam" id="PF00583">
    <property type="entry name" value="Acetyltransf_1"/>
    <property type="match status" value="1"/>
</dbReference>
<dbReference type="GO" id="GO:0016747">
    <property type="term" value="F:acyltransferase activity, transferring groups other than amino-acyl groups"/>
    <property type="evidence" value="ECO:0007669"/>
    <property type="project" value="InterPro"/>
</dbReference>
<organism evidence="2 3">
    <name type="scientific">Azospirillum oryzae</name>
    <dbReference type="NCBI Taxonomy" id="286727"/>
    <lineage>
        <taxon>Bacteria</taxon>
        <taxon>Pseudomonadati</taxon>
        <taxon>Pseudomonadota</taxon>
        <taxon>Alphaproteobacteria</taxon>
        <taxon>Rhodospirillales</taxon>
        <taxon>Azospirillaceae</taxon>
        <taxon>Azospirillum</taxon>
    </lineage>
</organism>
<name>A0A1X7DNN8_9PROT</name>
<dbReference type="SUPFAM" id="SSF55729">
    <property type="entry name" value="Acyl-CoA N-acyltransferases (Nat)"/>
    <property type="match status" value="1"/>
</dbReference>
<dbReference type="STRING" id="286727.SAMN02982917_0712"/>
<evidence type="ECO:0000313" key="3">
    <source>
        <dbReference type="Proteomes" id="UP000192936"/>
    </source>
</evidence>
<dbReference type="Gene3D" id="3.40.630.30">
    <property type="match status" value="1"/>
</dbReference>
<reference evidence="2 3" key="1">
    <citation type="submission" date="2017-04" db="EMBL/GenBank/DDBJ databases">
        <authorList>
            <person name="Afonso C.L."/>
            <person name="Miller P.J."/>
            <person name="Scott M.A."/>
            <person name="Spackman E."/>
            <person name="Goraichik I."/>
            <person name="Dimitrov K.M."/>
            <person name="Suarez D.L."/>
            <person name="Swayne D.E."/>
        </authorList>
    </citation>
    <scope>NUCLEOTIDE SEQUENCE [LARGE SCALE GENOMIC DNA]</scope>
    <source>
        <strain evidence="2 3">A2P</strain>
    </source>
</reference>
<dbReference type="PROSITE" id="PS51186">
    <property type="entry name" value="GNAT"/>
    <property type="match status" value="1"/>
</dbReference>
<proteinExistence type="predicted"/>
<protein>
    <submittedName>
        <fullName evidence="2">Acetyltransferase (GNAT) family protein</fullName>
    </submittedName>
</protein>
<dbReference type="CDD" id="cd04301">
    <property type="entry name" value="NAT_SF"/>
    <property type="match status" value="1"/>
</dbReference>
<gene>
    <name evidence="2" type="ORF">SAMN02982917_0712</name>
</gene>
<dbReference type="AlphaFoldDB" id="A0A1X7DNN8"/>
<dbReference type="EMBL" id="FXAK01000001">
    <property type="protein sequence ID" value="SMF18258.1"/>
    <property type="molecule type" value="Genomic_DNA"/>
</dbReference>
<dbReference type="InterPro" id="IPR000182">
    <property type="entry name" value="GNAT_dom"/>
</dbReference>
<keyword evidence="2" id="KW-0808">Transferase</keyword>